<dbReference type="Pfam" id="PF00612">
    <property type="entry name" value="IQ"/>
    <property type="match status" value="5"/>
</dbReference>
<keyword evidence="5" id="KW-1185">Reference proteome</keyword>
<evidence type="ECO:0000313" key="5">
    <source>
        <dbReference type="Proteomes" id="UP000030762"/>
    </source>
</evidence>
<dbReference type="SMART" id="SM00015">
    <property type="entry name" value="IQ"/>
    <property type="match status" value="10"/>
</dbReference>
<dbReference type="RefSeq" id="XP_008616972.1">
    <property type="nucleotide sequence ID" value="XM_008618750.1"/>
</dbReference>
<feature type="region of interest" description="Disordered" evidence="2">
    <location>
        <begin position="1"/>
        <end position="25"/>
    </location>
</feature>
<dbReference type="Pfam" id="PF03372">
    <property type="entry name" value="Exo_endo_phos"/>
    <property type="match status" value="1"/>
</dbReference>
<evidence type="ECO:0000256" key="2">
    <source>
        <dbReference type="SAM" id="MobiDB-lite"/>
    </source>
</evidence>
<dbReference type="Gene3D" id="3.60.10.10">
    <property type="entry name" value="Endonuclease/exonuclease/phosphatase"/>
    <property type="match status" value="1"/>
</dbReference>
<keyword evidence="1" id="KW-0175">Coiled coil</keyword>
<evidence type="ECO:0000259" key="3">
    <source>
        <dbReference type="Pfam" id="PF03372"/>
    </source>
</evidence>
<accession>T0RBU2</accession>
<sequence length="1625" mass="185493">MKGPDRRAYHFSQSPPRGSPTSGEGRISLRVDQPVEGCEVTTHAFYRSSEGDIDDDDFQLKFCWYKSNSKRACANKQCPRIGNGEGNIVMLMAKIECAVCSRMGIANEDSGFCTLECFRSGWGQHRQLHDVSSKQQNQQNRTAKDVSAAKEKARSLDLLNSAMVPVKEETWTALQAAKTYTPTTGDVGHVLRVECTAMYRSGEECGPPKYTETNIVLPFPPLAPKRPMISSIKDAARVRYIGSFRVLSYNVLAEIYATRQMYPYCPMWALNWSFRKQLLKCELQVYNADILCLQEVQADHYKNFFQPMMTDLGYEGLYLQKTRESMGLAGKVDGCAMFYRKNRFYLKEQYSLEFNEAANDFVASLLANFDMAYPTASHHERDSYQASLSRVRQRLVRDNVSQIVVLDVLPDANGSLVRKPVLPSICVANVHIFSNPDFPDVKLWQTNTLLQQLEQIANSRRLPIILCGDFNSEPPSAVYELLSQNHVQSDHPELQQLSEVVPMTKFAHAMPFASSYASVFGTEPNYTNYTGSWVGVVDYIWFTSDKLTPVAALKVHTPEVLKSYARTCLPNCQYVSDHVPLVVDFCLKTPAMAPGRRRSQRPSARSDTRDRHVEAELDARLRAAFSPYALRVESLSLRQLQRRVLGPKRYWYQSVKLETVSQLSAKKWKVQIYHAPWRRSVAEWFDHPRSRYSTPPRPDQLTPTVVGTYEHEKAARAACAKALRVRDRHNPVSLNNDPSAPPPSHWNTVFGVTVVTDAFQRLPLLHRLELVYLALLDCDGCVTFGQCRKLSYIGDHVRRLPCFGTIAFDLHVICRTVAQHDAAAATLALTERLGLSHGHVLSAGVDPAAQTSLQDVAALLDEPHAATRVPHFYHGLPQALKELLAQEQAAIFREQHALGKDADVHTVVARYEKRTRALGVAATKLQRLFRHHLHSRVLRRLLRRHRHAITLQRVYRGYVARVFATELFLVSTFAATHIQAAYRSVVSRRATAALKAQMILGAIGLQRLCRGHRARKWVFWMRYHVANAIRIQRCVRGLYGRRRAKLFRHALVKRTVQVPAASLVQRVYRGHVGRRLYRRAKAEHLLRVVYTPAAIAIQRVFRGGRGRARFRRLEVERAMARTLQRAYRAYRNRVVWADVFAQRRRNLMASRIGAAGRGFLARLVLQRERRKVHLKMVVVPSTRLIQRIFRGYMVRKRLEQVRDKNEAACFAWRQAKRAYAERMAWEAHLVGLQHAAARTVQCLARQFLARKHVAARRMAQRGRYGAAAVKVQAAWRSFQSRQQCQAMRDLLKIEVKARAMTTFKDDLEMVHFDNVDASADLARLVKYKKKALQHIHDLKQMRLDWELRAPFVDNELANMTPEDVGRGWAEAFETEKVVIHFSRLLSAEEILSKRQQIREYDHEIETLQIELEDLERDRDEFLMDETLELEGLRRLELSRALMMYEADTKAAVRRQRVRWKVRNVRRNVLLRKENARLRALLPPASPTTNGCVSYATNMAHARERADLLRDTVAAAAAERAAALEASGSRNLHVLSTYDAIVRATRAIVDETSLAMRLPKRDVREDLMCHTCGHIACVCHLPLAALSNQAELQVVGKHKKAPPVKLGRRRKGFHDASIPRMDPNQK</sequence>
<dbReference type="PANTHER" id="PTHR12121:SF34">
    <property type="entry name" value="PROTEIN ANGEL"/>
    <property type="match status" value="1"/>
</dbReference>
<evidence type="ECO:0000256" key="1">
    <source>
        <dbReference type="SAM" id="Coils"/>
    </source>
</evidence>
<name>T0RBU2_SAPDV</name>
<dbReference type="GO" id="GO:0000175">
    <property type="term" value="F:3'-5'-RNA exonuclease activity"/>
    <property type="evidence" value="ECO:0007669"/>
    <property type="project" value="TreeGrafter"/>
</dbReference>
<dbReference type="SUPFAM" id="SSF56219">
    <property type="entry name" value="DNase I-like"/>
    <property type="match status" value="1"/>
</dbReference>
<dbReference type="PROSITE" id="PS50096">
    <property type="entry name" value="IQ"/>
    <property type="match status" value="9"/>
</dbReference>
<dbReference type="Gene3D" id="1.20.5.190">
    <property type="match status" value="4"/>
</dbReference>
<dbReference type="Proteomes" id="UP000030762">
    <property type="component" value="Unassembled WGS sequence"/>
</dbReference>
<organism evidence="4 5">
    <name type="scientific">Saprolegnia diclina (strain VS20)</name>
    <dbReference type="NCBI Taxonomy" id="1156394"/>
    <lineage>
        <taxon>Eukaryota</taxon>
        <taxon>Sar</taxon>
        <taxon>Stramenopiles</taxon>
        <taxon>Oomycota</taxon>
        <taxon>Saprolegniomycetes</taxon>
        <taxon>Saprolegniales</taxon>
        <taxon>Saprolegniaceae</taxon>
        <taxon>Saprolegnia</taxon>
    </lineage>
</organism>
<dbReference type="InParanoid" id="T0RBU2"/>
<feature type="coiled-coil region" evidence="1">
    <location>
        <begin position="1390"/>
        <end position="1424"/>
    </location>
</feature>
<gene>
    <name evidence="4" type="ORF">SDRG_12672</name>
</gene>
<dbReference type="VEuPathDB" id="FungiDB:SDRG_12672"/>
<feature type="compositionally biased region" description="Basic residues" evidence="2">
    <location>
        <begin position="1598"/>
        <end position="1611"/>
    </location>
</feature>
<dbReference type="OrthoDB" id="428734at2759"/>
<feature type="compositionally biased region" description="Polar residues" evidence="2">
    <location>
        <begin position="11"/>
        <end position="22"/>
    </location>
</feature>
<reference evidence="4 5" key="1">
    <citation type="submission" date="2012-04" db="EMBL/GenBank/DDBJ databases">
        <title>The Genome Sequence of Saprolegnia declina VS20.</title>
        <authorList>
            <consortium name="The Broad Institute Genome Sequencing Platform"/>
            <person name="Russ C."/>
            <person name="Nusbaum C."/>
            <person name="Tyler B."/>
            <person name="van West P."/>
            <person name="Dieguez-Uribeondo J."/>
            <person name="de Bruijn I."/>
            <person name="Tripathy S."/>
            <person name="Jiang R."/>
            <person name="Young S.K."/>
            <person name="Zeng Q."/>
            <person name="Gargeya S."/>
            <person name="Fitzgerald M."/>
            <person name="Haas B."/>
            <person name="Abouelleil A."/>
            <person name="Alvarado L."/>
            <person name="Arachchi H.M."/>
            <person name="Berlin A."/>
            <person name="Chapman S.B."/>
            <person name="Goldberg J."/>
            <person name="Griggs A."/>
            <person name="Gujja S."/>
            <person name="Hansen M."/>
            <person name="Howarth C."/>
            <person name="Imamovic A."/>
            <person name="Larimer J."/>
            <person name="McCowen C."/>
            <person name="Montmayeur A."/>
            <person name="Murphy C."/>
            <person name="Neiman D."/>
            <person name="Pearson M."/>
            <person name="Priest M."/>
            <person name="Roberts A."/>
            <person name="Saif S."/>
            <person name="Shea T."/>
            <person name="Sisk P."/>
            <person name="Sykes S."/>
            <person name="Wortman J."/>
            <person name="Nusbaum C."/>
            <person name="Birren B."/>
        </authorList>
    </citation>
    <scope>NUCLEOTIDE SEQUENCE [LARGE SCALE GENOMIC DNA]</scope>
    <source>
        <strain evidence="4 5">VS20</strain>
    </source>
</reference>
<dbReference type="InterPro" id="IPR005135">
    <property type="entry name" value="Endo/exonuclease/phosphatase"/>
</dbReference>
<dbReference type="EMBL" id="JH767182">
    <property type="protein sequence ID" value="EQC29668.1"/>
    <property type="molecule type" value="Genomic_DNA"/>
</dbReference>
<dbReference type="InterPro" id="IPR050410">
    <property type="entry name" value="CCR4/nocturin_mRNA_transcr"/>
</dbReference>
<feature type="region of interest" description="Disordered" evidence="2">
    <location>
        <begin position="1598"/>
        <end position="1625"/>
    </location>
</feature>
<dbReference type="eggNOG" id="KOG0620">
    <property type="taxonomic scope" value="Eukaryota"/>
</dbReference>
<proteinExistence type="predicted"/>
<dbReference type="PANTHER" id="PTHR12121">
    <property type="entry name" value="CARBON CATABOLITE REPRESSOR PROTEIN 4"/>
    <property type="match status" value="1"/>
</dbReference>
<feature type="domain" description="Endonuclease/exonuclease/phosphatase" evidence="3">
    <location>
        <begin position="247"/>
        <end position="578"/>
    </location>
</feature>
<evidence type="ECO:0000313" key="4">
    <source>
        <dbReference type="EMBL" id="EQC29668.1"/>
    </source>
</evidence>
<dbReference type="STRING" id="1156394.T0RBU2"/>
<dbReference type="InterPro" id="IPR000048">
    <property type="entry name" value="IQ_motif_EF-hand-BS"/>
</dbReference>
<dbReference type="GeneID" id="19953399"/>
<dbReference type="InterPro" id="IPR036691">
    <property type="entry name" value="Endo/exonu/phosph_ase_sf"/>
</dbReference>
<protein>
    <recommendedName>
        <fullName evidence="3">Endonuclease/exonuclease/phosphatase domain-containing protein</fullName>
    </recommendedName>
</protein>